<gene>
    <name evidence="2" type="ORF">GALMADRAFT_148672</name>
</gene>
<reference evidence="3" key="1">
    <citation type="journal article" date="2014" name="Proc. Natl. Acad. Sci. U.S.A.">
        <title>Extensive sampling of basidiomycete genomes demonstrates inadequacy of the white-rot/brown-rot paradigm for wood decay fungi.</title>
        <authorList>
            <person name="Riley R."/>
            <person name="Salamov A.A."/>
            <person name="Brown D.W."/>
            <person name="Nagy L.G."/>
            <person name="Floudas D."/>
            <person name="Held B.W."/>
            <person name="Levasseur A."/>
            <person name="Lombard V."/>
            <person name="Morin E."/>
            <person name="Otillar R."/>
            <person name="Lindquist E.A."/>
            <person name="Sun H."/>
            <person name="LaButti K.M."/>
            <person name="Schmutz J."/>
            <person name="Jabbour D."/>
            <person name="Luo H."/>
            <person name="Baker S.E."/>
            <person name="Pisabarro A.G."/>
            <person name="Walton J.D."/>
            <person name="Blanchette R.A."/>
            <person name="Henrissat B."/>
            <person name="Martin F."/>
            <person name="Cullen D."/>
            <person name="Hibbett D.S."/>
            <person name="Grigoriev I.V."/>
        </authorList>
    </citation>
    <scope>NUCLEOTIDE SEQUENCE [LARGE SCALE GENOMIC DNA]</scope>
    <source>
        <strain evidence="3">CBS 339.88</strain>
    </source>
</reference>
<feature type="compositionally biased region" description="Pro residues" evidence="1">
    <location>
        <begin position="195"/>
        <end position="216"/>
    </location>
</feature>
<dbReference type="AlphaFoldDB" id="A0A067S3W6"/>
<evidence type="ECO:0000256" key="1">
    <source>
        <dbReference type="SAM" id="MobiDB-lite"/>
    </source>
</evidence>
<sequence>MPPKSGSERPPGARDSGSTKRPPDPVFTADPAGGPPVPTAASAAVARYASDVPSQARQGPSRPPSRASASTVTGFTHGPPPSDSDMADYSLSSDELDPDEARAGGSDSAASIAVALEAVTRSLLRGQPSTDASLSGTRRLASSTVDFIAALKNVGWIDASTGSSHDFVSLSEAILPFIQISDSMVVDDTVRRPVRAPPPALFPPERTGPPDVPPPPAKRDKGKGNADHPSQPRPAKAKEVVPFQRPPPPIPLHSKPGRAQKPARSGYAAAAAKPAAPVASSSKRPITPSAPQGNSAPAKKQKRETPSYTSSGPSRKQVLIDFALPKPPPADGNKLLDIVKRSLNAHGASVKAESVSQAYRGYSIATSNVPRERDLDIIRGCVHDFFPDDLGDKIWVGLPASKSYLRVLDVPTVQPLALGPTLPDHVRKAMYASALTEHLHLDGPVRLVRNSKSSTTSTAYFNIWDSKSGFRARALIGRTFMLGPNTLTIKESN</sequence>
<feature type="compositionally biased region" description="Low complexity" evidence="1">
    <location>
        <begin position="39"/>
        <end position="70"/>
    </location>
</feature>
<feature type="region of interest" description="Disordered" evidence="1">
    <location>
        <begin position="195"/>
        <end position="316"/>
    </location>
</feature>
<dbReference type="HOGENOM" id="CLU_553260_0_0_1"/>
<evidence type="ECO:0000313" key="3">
    <source>
        <dbReference type="Proteomes" id="UP000027222"/>
    </source>
</evidence>
<feature type="compositionally biased region" description="Basic and acidic residues" evidence="1">
    <location>
        <begin position="217"/>
        <end position="226"/>
    </location>
</feature>
<proteinExistence type="predicted"/>
<evidence type="ECO:0000313" key="2">
    <source>
        <dbReference type="EMBL" id="KDR65466.1"/>
    </source>
</evidence>
<organism evidence="2 3">
    <name type="scientific">Galerina marginata (strain CBS 339.88)</name>
    <dbReference type="NCBI Taxonomy" id="685588"/>
    <lineage>
        <taxon>Eukaryota</taxon>
        <taxon>Fungi</taxon>
        <taxon>Dikarya</taxon>
        <taxon>Basidiomycota</taxon>
        <taxon>Agaricomycotina</taxon>
        <taxon>Agaricomycetes</taxon>
        <taxon>Agaricomycetidae</taxon>
        <taxon>Agaricales</taxon>
        <taxon>Agaricineae</taxon>
        <taxon>Strophariaceae</taxon>
        <taxon>Galerina</taxon>
    </lineage>
</organism>
<dbReference type="Proteomes" id="UP000027222">
    <property type="component" value="Unassembled WGS sequence"/>
</dbReference>
<keyword evidence="3" id="KW-1185">Reference proteome</keyword>
<feature type="compositionally biased region" description="Low complexity" evidence="1">
    <location>
        <begin position="262"/>
        <end position="285"/>
    </location>
</feature>
<accession>A0A067S3W6</accession>
<feature type="region of interest" description="Disordered" evidence="1">
    <location>
        <begin position="1"/>
        <end position="105"/>
    </location>
</feature>
<protein>
    <submittedName>
        <fullName evidence="2">Uncharacterized protein</fullName>
    </submittedName>
</protein>
<name>A0A067S3W6_GALM3</name>
<dbReference type="EMBL" id="KL142446">
    <property type="protein sequence ID" value="KDR65466.1"/>
    <property type="molecule type" value="Genomic_DNA"/>
</dbReference>
<dbReference type="OrthoDB" id="2997340at2759"/>